<sequence length="141" mass="14775">MSGAEPVLGAFGTWHAMAIVATGQQYGVYCVESRIEVGVQAECVLQYRPGKAVAPTQQARAARAHPSAMLGPDMVEDLASLGVGLNYAREEEGLSQNPDGDEEAEAGRAEQPMSQYNMHRGLMLKYKAGSAASAHSGPGPG</sequence>
<feature type="region of interest" description="Disordered" evidence="1">
    <location>
        <begin position="89"/>
        <end position="111"/>
    </location>
</feature>
<name>A0AAD8ULU3_GLOAC</name>
<keyword evidence="3" id="KW-1185">Reference proteome</keyword>
<protein>
    <submittedName>
        <fullName evidence="2">Uncharacterized protein</fullName>
    </submittedName>
</protein>
<accession>A0AAD8ULU3</accession>
<dbReference type="EMBL" id="JAHMHS010000065">
    <property type="protein sequence ID" value="KAK1723444.1"/>
    <property type="molecule type" value="Genomic_DNA"/>
</dbReference>
<dbReference type="GeneID" id="85394488"/>
<reference evidence="2" key="1">
    <citation type="submission" date="2021-12" db="EMBL/GenBank/DDBJ databases">
        <title>Comparative genomics, transcriptomics and evolutionary studies reveal genomic signatures of adaptation to plant cell wall in hemibiotrophic fungi.</title>
        <authorList>
            <consortium name="DOE Joint Genome Institute"/>
            <person name="Baroncelli R."/>
            <person name="Diaz J.F."/>
            <person name="Benocci T."/>
            <person name="Peng M."/>
            <person name="Battaglia E."/>
            <person name="Haridas S."/>
            <person name="Andreopoulos W."/>
            <person name="Labutti K."/>
            <person name="Pangilinan J."/>
            <person name="Floch G.L."/>
            <person name="Makela M.R."/>
            <person name="Henrissat B."/>
            <person name="Grigoriev I.V."/>
            <person name="Crouch J.A."/>
            <person name="De Vries R.P."/>
            <person name="Sukno S.A."/>
            <person name="Thon M.R."/>
        </authorList>
    </citation>
    <scope>NUCLEOTIDE SEQUENCE</scope>
    <source>
        <strain evidence="2">CBS 112980</strain>
    </source>
</reference>
<proteinExistence type="predicted"/>
<dbReference type="Proteomes" id="UP001244207">
    <property type="component" value="Unassembled WGS sequence"/>
</dbReference>
<evidence type="ECO:0000256" key="1">
    <source>
        <dbReference type="SAM" id="MobiDB-lite"/>
    </source>
</evidence>
<evidence type="ECO:0000313" key="3">
    <source>
        <dbReference type="Proteomes" id="UP001244207"/>
    </source>
</evidence>
<organism evidence="2 3">
    <name type="scientific">Glomerella acutata</name>
    <name type="common">Colletotrichum acutatum</name>
    <dbReference type="NCBI Taxonomy" id="27357"/>
    <lineage>
        <taxon>Eukaryota</taxon>
        <taxon>Fungi</taxon>
        <taxon>Dikarya</taxon>
        <taxon>Ascomycota</taxon>
        <taxon>Pezizomycotina</taxon>
        <taxon>Sordariomycetes</taxon>
        <taxon>Hypocreomycetidae</taxon>
        <taxon>Glomerellales</taxon>
        <taxon>Glomerellaceae</taxon>
        <taxon>Colletotrichum</taxon>
        <taxon>Colletotrichum acutatum species complex</taxon>
    </lineage>
</organism>
<dbReference type="RefSeq" id="XP_060363499.1">
    <property type="nucleotide sequence ID" value="XM_060510589.1"/>
</dbReference>
<evidence type="ECO:0000313" key="2">
    <source>
        <dbReference type="EMBL" id="KAK1723444.1"/>
    </source>
</evidence>
<dbReference type="AlphaFoldDB" id="A0AAD8ULU3"/>
<gene>
    <name evidence="2" type="ORF">BDZ83DRAFT_653095</name>
</gene>
<comment type="caution">
    <text evidence="2">The sequence shown here is derived from an EMBL/GenBank/DDBJ whole genome shotgun (WGS) entry which is preliminary data.</text>
</comment>